<reference evidence="3 4" key="1">
    <citation type="submission" date="2023-11" db="EMBL/GenBank/DDBJ databases">
        <authorList>
            <person name="Val-Calvo J."/>
            <person name="Scortti M."/>
            <person name="Vazquez-Boland J."/>
        </authorList>
    </citation>
    <scope>NUCLEOTIDE SEQUENCE [LARGE SCALE GENOMIC DNA]</scope>
    <source>
        <strain evidence="3 4">DSM 46662</strain>
    </source>
</reference>
<dbReference type="InterPro" id="IPR045851">
    <property type="entry name" value="AMP-bd_C_sf"/>
</dbReference>
<dbReference type="PANTHER" id="PTHR43767">
    <property type="entry name" value="LONG-CHAIN-FATTY-ACID--COA LIGASE"/>
    <property type="match status" value="1"/>
</dbReference>
<evidence type="ECO:0000313" key="3">
    <source>
        <dbReference type="EMBL" id="MFM1726785.1"/>
    </source>
</evidence>
<name>A0ABW9FMG8_9NOCA</name>
<evidence type="ECO:0000313" key="4">
    <source>
        <dbReference type="Proteomes" id="UP001629744"/>
    </source>
</evidence>
<dbReference type="InterPro" id="IPR000873">
    <property type="entry name" value="AMP-dep_synth/lig_dom"/>
</dbReference>
<accession>A0ABW9FMG8</accession>
<dbReference type="InterPro" id="IPR025110">
    <property type="entry name" value="AMP-bd_C"/>
</dbReference>
<keyword evidence="4" id="KW-1185">Reference proteome</keyword>
<organism evidence="3 4">
    <name type="scientific">Prescottella soli</name>
    <dbReference type="NCBI Taxonomy" id="1543852"/>
    <lineage>
        <taxon>Bacteria</taxon>
        <taxon>Bacillati</taxon>
        <taxon>Actinomycetota</taxon>
        <taxon>Actinomycetes</taxon>
        <taxon>Mycobacteriales</taxon>
        <taxon>Nocardiaceae</taxon>
        <taxon>Prescottella</taxon>
    </lineage>
</organism>
<dbReference type="Gene3D" id="3.30.300.30">
    <property type="match status" value="1"/>
</dbReference>
<protein>
    <submittedName>
        <fullName evidence="3">AMP-binding protein</fullName>
    </submittedName>
</protein>
<dbReference type="PANTHER" id="PTHR43767:SF12">
    <property type="entry name" value="AMP-DEPENDENT SYNTHETASE AND LIGASE"/>
    <property type="match status" value="1"/>
</dbReference>
<feature type="domain" description="AMP-binding enzyme C-terminal" evidence="2">
    <location>
        <begin position="416"/>
        <end position="489"/>
    </location>
</feature>
<dbReference type="Gene3D" id="3.40.50.12780">
    <property type="entry name" value="N-terminal domain of ligase-like"/>
    <property type="match status" value="1"/>
</dbReference>
<dbReference type="PROSITE" id="PS00455">
    <property type="entry name" value="AMP_BINDING"/>
    <property type="match status" value="1"/>
</dbReference>
<dbReference type="InterPro" id="IPR020845">
    <property type="entry name" value="AMP-binding_CS"/>
</dbReference>
<dbReference type="InterPro" id="IPR050237">
    <property type="entry name" value="ATP-dep_AMP-bd_enzyme"/>
</dbReference>
<comment type="caution">
    <text evidence="3">The sequence shown here is derived from an EMBL/GenBank/DDBJ whole genome shotgun (WGS) entry which is preliminary data.</text>
</comment>
<dbReference type="EMBL" id="JBDLNU010000001">
    <property type="protein sequence ID" value="MFM1726785.1"/>
    <property type="molecule type" value="Genomic_DNA"/>
</dbReference>
<dbReference type="Pfam" id="PF00501">
    <property type="entry name" value="AMP-binding"/>
    <property type="match status" value="1"/>
</dbReference>
<sequence length="519" mass="56314">MNLAGPLRYWAQRDPDRMAIAMGDRELTWAELDDRTSRLAQGLRGLGVGLGDRVAALVPNCIEFCETVLACFKLGATFVPLNYRLAPAELAEIIERCGATAIVADRAMLDGLLEYDEQSVGELRCIVTASPRDGENLFEEMVAASSPEDPRTHFDADHPAFICYTSGTTGAPKGAVLSHRNVLAVCAERIAIDAWNATDSTYFPYALAFTGGLIAMWMPLYSVGGQTVLDDDFDPDRTLAVFAERGITQFIAVGSILEALTQAPTFEKTDLSSLRMLGTGGQAISVTMLQAFGRRGLYVCQGYGLTESGGLSLALPGEMAEAKLGSTGIPTPQTSARVVDAFGEEVAPGEVGELLLRGPQIMECYWDDPTATKAAFIDGWLRTGDLVKQDEEGYFYVVDRAKDMLISGGVNIYPAEIERVLAGYPGLLELVVVAAPDEKWGEVPALIARRDRNASDSPSADELIEYCRQRLARYKAPKYVLFQDDPLPRGMSNKVHKSEVREQALQILGLTGDSTRTTA</sequence>
<dbReference type="InterPro" id="IPR042099">
    <property type="entry name" value="ANL_N_sf"/>
</dbReference>
<dbReference type="Proteomes" id="UP001629744">
    <property type="component" value="Unassembled WGS sequence"/>
</dbReference>
<evidence type="ECO:0000259" key="2">
    <source>
        <dbReference type="Pfam" id="PF13193"/>
    </source>
</evidence>
<dbReference type="RefSeq" id="WP_348609669.1">
    <property type="nucleotide sequence ID" value="NZ_CP157276.1"/>
</dbReference>
<dbReference type="SUPFAM" id="SSF56801">
    <property type="entry name" value="Acetyl-CoA synthetase-like"/>
    <property type="match status" value="1"/>
</dbReference>
<feature type="domain" description="AMP-dependent synthetase/ligase" evidence="1">
    <location>
        <begin position="8"/>
        <end position="366"/>
    </location>
</feature>
<gene>
    <name evidence="3" type="ORF">ABEU19_000224</name>
</gene>
<proteinExistence type="predicted"/>
<evidence type="ECO:0000259" key="1">
    <source>
        <dbReference type="Pfam" id="PF00501"/>
    </source>
</evidence>
<dbReference type="Pfam" id="PF13193">
    <property type="entry name" value="AMP-binding_C"/>
    <property type="match status" value="1"/>
</dbReference>